<keyword evidence="1" id="KW-0812">Transmembrane</keyword>
<comment type="caution">
    <text evidence="2">The sequence shown here is derived from an EMBL/GenBank/DDBJ whole genome shotgun (WGS) entry which is preliminary data.</text>
</comment>
<keyword evidence="1" id="KW-1133">Transmembrane helix</keyword>
<gene>
    <name evidence="2" type="ORF">STAS_22582</name>
</gene>
<accession>A0A5A7QNY0</accession>
<keyword evidence="1" id="KW-0472">Membrane</keyword>
<proteinExistence type="predicted"/>
<organism evidence="2 3">
    <name type="scientific">Striga asiatica</name>
    <name type="common">Asiatic witchweed</name>
    <name type="synonym">Buchnera asiatica</name>
    <dbReference type="NCBI Taxonomy" id="4170"/>
    <lineage>
        <taxon>Eukaryota</taxon>
        <taxon>Viridiplantae</taxon>
        <taxon>Streptophyta</taxon>
        <taxon>Embryophyta</taxon>
        <taxon>Tracheophyta</taxon>
        <taxon>Spermatophyta</taxon>
        <taxon>Magnoliopsida</taxon>
        <taxon>eudicotyledons</taxon>
        <taxon>Gunneridae</taxon>
        <taxon>Pentapetalae</taxon>
        <taxon>asterids</taxon>
        <taxon>lamiids</taxon>
        <taxon>Lamiales</taxon>
        <taxon>Orobanchaceae</taxon>
        <taxon>Buchnereae</taxon>
        <taxon>Striga</taxon>
    </lineage>
</organism>
<evidence type="ECO:0000313" key="2">
    <source>
        <dbReference type="EMBL" id="GER45631.1"/>
    </source>
</evidence>
<feature type="transmembrane region" description="Helical" evidence="1">
    <location>
        <begin position="286"/>
        <end position="311"/>
    </location>
</feature>
<dbReference type="EMBL" id="BKCP01007183">
    <property type="protein sequence ID" value="GER45631.1"/>
    <property type="molecule type" value="Genomic_DNA"/>
</dbReference>
<evidence type="ECO:0000313" key="3">
    <source>
        <dbReference type="Proteomes" id="UP000325081"/>
    </source>
</evidence>
<dbReference type="Proteomes" id="UP000325081">
    <property type="component" value="Unassembled WGS sequence"/>
</dbReference>
<sequence>MSITSVFDLIPSVVPSPAIEEAFGGILFRLARPEVVYKKGGFKEYCPLKTFRCEMLKEILAKLLSQVVSGRRPCQRNSPPLLNLKETFRRPFVRSRVGMMYTVRFPSEMGAKKVPLKTKSYVYVIYVIWVCGEVCPELRKESVQYQKEAFACRVRITFSIRSLLPFFLVIMRLLFDLLHFGQEAAANKKHKGNILYKRCPGLRILRQGPLTYIHPFANVSSKAGTKLHKMRGKVLLLPISVVCQGSYEQALATVHATQHIHNISNKSETPTPSCLAFMQLSSLLSFLLLPCAGTIAALALPSVLASIAVLYCTFSPDYPSSA</sequence>
<keyword evidence="3" id="KW-1185">Reference proteome</keyword>
<evidence type="ECO:0000256" key="1">
    <source>
        <dbReference type="SAM" id="Phobius"/>
    </source>
</evidence>
<reference evidence="3" key="1">
    <citation type="journal article" date="2019" name="Curr. Biol.">
        <title>Genome Sequence of Striga asiatica Provides Insight into the Evolution of Plant Parasitism.</title>
        <authorList>
            <person name="Yoshida S."/>
            <person name="Kim S."/>
            <person name="Wafula E.K."/>
            <person name="Tanskanen J."/>
            <person name="Kim Y.M."/>
            <person name="Honaas L."/>
            <person name="Yang Z."/>
            <person name="Spallek T."/>
            <person name="Conn C.E."/>
            <person name="Ichihashi Y."/>
            <person name="Cheong K."/>
            <person name="Cui S."/>
            <person name="Der J.P."/>
            <person name="Gundlach H."/>
            <person name="Jiao Y."/>
            <person name="Hori C."/>
            <person name="Ishida J.K."/>
            <person name="Kasahara H."/>
            <person name="Kiba T."/>
            <person name="Kim M.S."/>
            <person name="Koo N."/>
            <person name="Laohavisit A."/>
            <person name="Lee Y.H."/>
            <person name="Lumba S."/>
            <person name="McCourt P."/>
            <person name="Mortimer J.C."/>
            <person name="Mutuku J.M."/>
            <person name="Nomura T."/>
            <person name="Sasaki-Sekimoto Y."/>
            <person name="Seto Y."/>
            <person name="Wang Y."/>
            <person name="Wakatake T."/>
            <person name="Sakakibara H."/>
            <person name="Demura T."/>
            <person name="Yamaguchi S."/>
            <person name="Yoneyama K."/>
            <person name="Manabe R.I."/>
            <person name="Nelson D.C."/>
            <person name="Schulman A.H."/>
            <person name="Timko M.P."/>
            <person name="dePamphilis C.W."/>
            <person name="Choi D."/>
            <person name="Shirasu K."/>
        </authorList>
    </citation>
    <scope>NUCLEOTIDE SEQUENCE [LARGE SCALE GENOMIC DNA]</scope>
    <source>
        <strain evidence="3">cv. UVA1</strain>
    </source>
</reference>
<protein>
    <submittedName>
        <fullName evidence="2">C2H2 and C2HC zinc fingers superfamily protein</fullName>
    </submittedName>
</protein>
<dbReference type="AlphaFoldDB" id="A0A5A7QNY0"/>
<name>A0A5A7QNY0_STRAF</name>